<protein>
    <submittedName>
        <fullName evidence="2">Uncharacterized protein</fullName>
    </submittedName>
</protein>
<accession>A0ABX7R8W9</accession>
<organism evidence="2 3">
    <name type="scientific">Lysobacter arenosi</name>
    <dbReference type="NCBI Taxonomy" id="2795387"/>
    <lineage>
        <taxon>Bacteria</taxon>
        <taxon>Pseudomonadati</taxon>
        <taxon>Pseudomonadota</taxon>
        <taxon>Gammaproteobacteria</taxon>
        <taxon>Lysobacterales</taxon>
        <taxon>Lysobacteraceae</taxon>
        <taxon>Lysobacter</taxon>
    </lineage>
</organism>
<keyword evidence="1" id="KW-0472">Membrane</keyword>
<keyword evidence="1" id="KW-0812">Transmembrane</keyword>
<proteinExistence type="predicted"/>
<keyword evidence="1" id="KW-1133">Transmembrane helix</keyword>
<feature type="transmembrane region" description="Helical" evidence="1">
    <location>
        <begin position="87"/>
        <end position="108"/>
    </location>
</feature>
<sequence>MSMPIAGMIAWAVIGIAGLLFPLKMAVTILILGVSVIFPLALPIARMRNEQLTSRANPLARLMGASVLMVNLLWALHIPLYLKAPSFVPLSVGIGLGLHWIVYSWIIDHPLGYRHAIGRTVGLVAAWFAFPSNPVTACAAVVVAAYVVTLVEMARRTPSLSSEVSVATQVPHHRIQ</sequence>
<dbReference type="InterPro" id="IPR053824">
    <property type="entry name" value="DUF7010"/>
</dbReference>
<evidence type="ECO:0000313" key="3">
    <source>
        <dbReference type="Proteomes" id="UP000663400"/>
    </source>
</evidence>
<feature type="transmembrane region" description="Helical" evidence="1">
    <location>
        <begin position="5"/>
        <end position="23"/>
    </location>
</feature>
<feature type="transmembrane region" description="Helical" evidence="1">
    <location>
        <begin position="120"/>
        <end position="148"/>
    </location>
</feature>
<reference evidence="2 3" key="1">
    <citation type="submission" date="2021-02" db="EMBL/GenBank/DDBJ databases">
        <title>Lysobacter arenosi sp. nov., isolated from soil of gangwondo yeongwol, south Korea.</title>
        <authorList>
            <person name="Kim K.R."/>
            <person name="Kim K.H."/>
            <person name="Jeon C.O."/>
        </authorList>
    </citation>
    <scope>NUCLEOTIDE SEQUENCE [LARGE SCALE GENOMIC DNA]</scope>
    <source>
        <strain evidence="2 3">R7</strain>
    </source>
</reference>
<gene>
    <name evidence="2" type="ORF">HIV01_015460</name>
</gene>
<dbReference type="Pfam" id="PF22765">
    <property type="entry name" value="DUF7010"/>
    <property type="match status" value="1"/>
</dbReference>
<feature type="transmembrane region" description="Helical" evidence="1">
    <location>
        <begin position="29"/>
        <end position="47"/>
    </location>
</feature>
<dbReference type="EMBL" id="CP071517">
    <property type="protein sequence ID" value="QSX74557.1"/>
    <property type="molecule type" value="Genomic_DNA"/>
</dbReference>
<dbReference type="Proteomes" id="UP000663400">
    <property type="component" value="Chromosome"/>
</dbReference>
<evidence type="ECO:0000313" key="2">
    <source>
        <dbReference type="EMBL" id="QSX74557.1"/>
    </source>
</evidence>
<name>A0ABX7R8W9_9GAMM</name>
<keyword evidence="3" id="KW-1185">Reference proteome</keyword>
<feature type="transmembrane region" description="Helical" evidence="1">
    <location>
        <begin position="59"/>
        <end position="81"/>
    </location>
</feature>
<evidence type="ECO:0000256" key="1">
    <source>
        <dbReference type="SAM" id="Phobius"/>
    </source>
</evidence>